<accession>A0ABP0JKV8</accession>
<proteinExistence type="predicted"/>
<organism evidence="1 2">
    <name type="scientific">Durusdinium trenchii</name>
    <dbReference type="NCBI Taxonomy" id="1381693"/>
    <lineage>
        <taxon>Eukaryota</taxon>
        <taxon>Sar</taxon>
        <taxon>Alveolata</taxon>
        <taxon>Dinophyceae</taxon>
        <taxon>Suessiales</taxon>
        <taxon>Symbiodiniaceae</taxon>
        <taxon>Durusdinium</taxon>
    </lineage>
</organism>
<sequence>MKVVELTSDADVRLANPVHLLTEHDSFDVTVSPRAGAMGEWTKHLSMTPRQHDFRDRIQLPRLLRYPLPPDCLADEPEEKRRATLLKVFQDLSVFDICHHLAVAFMDALFINQYRGIEDVASQRFLMCMELLIRRAQARHCQHDWHSNDCYQWRNQRWNINWHHKAWQD</sequence>
<evidence type="ECO:0000313" key="1">
    <source>
        <dbReference type="EMBL" id="CAK9014793.1"/>
    </source>
</evidence>
<dbReference type="Proteomes" id="UP001642464">
    <property type="component" value="Unassembled WGS sequence"/>
</dbReference>
<reference evidence="1 2" key="1">
    <citation type="submission" date="2024-02" db="EMBL/GenBank/DDBJ databases">
        <authorList>
            <person name="Chen Y."/>
            <person name="Shah S."/>
            <person name="Dougan E. K."/>
            <person name="Thang M."/>
            <person name="Chan C."/>
        </authorList>
    </citation>
    <scope>NUCLEOTIDE SEQUENCE [LARGE SCALE GENOMIC DNA]</scope>
</reference>
<gene>
    <name evidence="1" type="ORF">SCF082_LOCUS12475</name>
</gene>
<dbReference type="EMBL" id="CAXAMM010007602">
    <property type="protein sequence ID" value="CAK9014793.1"/>
    <property type="molecule type" value="Genomic_DNA"/>
</dbReference>
<keyword evidence="2" id="KW-1185">Reference proteome</keyword>
<evidence type="ECO:0000313" key="2">
    <source>
        <dbReference type="Proteomes" id="UP001642464"/>
    </source>
</evidence>
<name>A0ABP0JKV8_9DINO</name>
<comment type="caution">
    <text evidence="1">The sequence shown here is derived from an EMBL/GenBank/DDBJ whole genome shotgun (WGS) entry which is preliminary data.</text>
</comment>
<protein>
    <submittedName>
        <fullName evidence="1">Uncharacterized protein</fullName>
    </submittedName>
</protein>